<keyword evidence="3" id="KW-1185">Reference proteome</keyword>
<dbReference type="Pfam" id="PF00619">
    <property type="entry name" value="CARD"/>
    <property type="match status" value="1"/>
</dbReference>
<dbReference type="Proteomes" id="UP001208570">
    <property type="component" value="Unassembled WGS sequence"/>
</dbReference>
<dbReference type="CDD" id="cd01671">
    <property type="entry name" value="CARD"/>
    <property type="match status" value="1"/>
</dbReference>
<evidence type="ECO:0000313" key="3">
    <source>
        <dbReference type="Proteomes" id="UP001208570"/>
    </source>
</evidence>
<organism evidence="2 3">
    <name type="scientific">Paralvinella palmiformis</name>
    <dbReference type="NCBI Taxonomy" id="53620"/>
    <lineage>
        <taxon>Eukaryota</taxon>
        <taxon>Metazoa</taxon>
        <taxon>Spiralia</taxon>
        <taxon>Lophotrochozoa</taxon>
        <taxon>Annelida</taxon>
        <taxon>Polychaeta</taxon>
        <taxon>Sedentaria</taxon>
        <taxon>Canalipalpata</taxon>
        <taxon>Terebellida</taxon>
        <taxon>Terebelliformia</taxon>
        <taxon>Alvinellidae</taxon>
        <taxon>Paralvinella</taxon>
    </lineage>
</organism>
<comment type="caution">
    <text evidence="2">The sequence shown here is derived from an EMBL/GenBank/DDBJ whole genome shotgun (WGS) entry which is preliminary data.</text>
</comment>
<dbReference type="PROSITE" id="PS50209">
    <property type="entry name" value="CARD"/>
    <property type="match status" value="1"/>
</dbReference>
<proteinExistence type="predicted"/>
<dbReference type="InterPro" id="IPR011029">
    <property type="entry name" value="DEATH-like_dom_sf"/>
</dbReference>
<dbReference type="EMBL" id="JAODUP010000457">
    <property type="protein sequence ID" value="KAK2149291.1"/>
    <property type="molecule type" value="Genomic_DNA"/>
</dbReference>
<dbReference type="GO" id="GO:0042981">
    <property type="term" value="P:regulation of apoptotic process"/>
    <property type="evidence" value="ECO:0007669"/>
    <property type="project" value="InterPro"/>
</dbReference>
<feature type="domain" description="CARD" evidence="1">
    <location>
        <begin position="3"/>
        <end position="92"/>
    </location>
</feature>
<evidence type="ECO:0000259" key="1">
    <source>
        <dbReference type="PROSITE" id="PS50209"/>
    </source>
</evidence>
<accession>A0AAD9MZC2</accession>
<gene>
    <name evidence="2" type="ORF">LSH36_457g04010</name>
</gene>
<evidence type="ECO:0000313" key="2">
    <source>
        <dbReference type="EMBL" id="KAK2149291.1"/>
    </source>
</evidence>
<sequence>MADVDDRSRLLLQNKSRIVRELDVIKVLPRLVQKRAFTIAEERQILSKSDNAGRAEALIDLLTQKPAGAFDEFNNCLKTTYPKLRQLLLVSAYVSPIEGVENMIDSRRMAYLEQLEIRPKNMNDWDYLHLFDRLQLITSSVLLSVSLIAADLELNQSGMTFLGTTLRGMYFSGGAEVLHLQPLIDITQ</sequence>
<name>A0AAD9MZC2_9ANNE</name>
<dbReference type="AlphaFoldDB" id="A0AAD9MZC2"/>
<reference evidence="2" key="1">
    <citation type="journal article" date="2023" name="Mol. Biol. Evol.">
        <title>Third-Generation Sequencing Reveals the Adaptive Role of the Epigenome in Three Deep-Sea Polychaetes.</title>
        <authorList>
            <person name="Perez M."/>
            <person name="Aroh O."/>
            <person name="Sun Y."/>
            <person name="Lan Y."/>
            <person name="Juniper S.K."/>
            <person name="Young C.R."/>
            <person name="Angers B."/>
            <person name="Qian P.Y."/>
        </authorList>
    </citation>
    <scope>NUCLEOTIDE SEQUENCE</scope>
    <source>
        <strain evidence="2">P08H-3</strain>
    </source>
</reference>
<dbReference type="InterPro" id="IPR001315">
    <property type="entry name" value="CARD"/>
</dbReference>
<protein>
    <recommendedName>
        <fullName evidence="1">CARD domain-containing protein</fullName>
    </recommendedName>
</protein>
<dbReference type="Gene3D" id="1.10.533.10">
    <property type="entry name" value="Death Domain, Fas"/>
    <property type="match status" value="1"/>
</dbReference>
<dbReference type="SUPFAM" id="SSF47986">
    <property type="entry name" value="DEATH domain"/>
    <property type="match status" value="1"/>
</dbReference>